<dbReference type="KEGG" id="pfer:IRI77_23490"/>
<dbReference type="Proteomes" id="UP000593892">
    <property type="component" value="Chromosome"/>
</dbReference>
<evidence type="ECO:0008006" key="3">
    <source>
        <dbReference type="Google" id="ProtNLM"/>
    </source>
</evidence>
<proteinExistence type="predicted"/>
<organism evidence="1 2">
    <name type="scientific">Paludibaculum fermentans</name>
    <dbReference type="NCBI Taxonomy" id="1473598"/>
    <lineage>
        <taxon>Bacteria</taxon>
        <taxon>Pseudomonadati</taxon>
        <taxon>Acidobacteriota</taxon>
        <taxon>Terriglobia</taxon>
        <taxon>Bryobacterales</taxon>
        <taxon>Bryobacteraceae</taxon>
        <taxon>Paludibaculum</taxon>
    </lineage>
</organism>
<gene>
    <name evidence="1" type="ORF">IRI77_23490</name>
</gene>
<reference evidence="1 2" key="1">
    <citation type="submission" date="2020-10" db="EMBL/GenBank/DDBJ databases">
        <title>Complete genome sequence of Paludibaculum fermentans P105T, a facultatively anaerobic acidobacterium capable of dissimilatory Fe(III) reduction.</title>
        <authorList>
            <person name="Dedysh S.N."/>
            <person name="Beletsky A.V."/>
            <person name="Kulichevskaya I.S."/>
            <person name="Mardanov A.V."/>
            <person name="Ravin N.V."/>
        </authorList>
    </citation>
    <scope>NUCLEOTIDE SEQUENCE [LARGE SCALE GENOMIC DNA]</scope>
    <source>
        <strain evidence="1 2">P105</strain>
    </source>
</reference>
<evidence type="ECO:0000313" key="2">
    <source>
        <dbReference type="Proteomes" id="UP000593892"/>
    </source>
</evidence>
<name>A0A7S7NLE3_PALFE</name>
<accession>A0A7S7NLE3</accession>
<dbReference type="AlphaFoldDB" id="A0A7S7NLE3"/>
<dbReference type="EMBL" id="CP063849">
    <property type="protein sequence ID" value="QOY85771.1"/>
    <property type="molecule type" value="Genomic_DNA"/>
</dbReference>
<evidence type="ECO:0000313" key="1">
    <source>
        <dbReference type="EMBL" id="QOY85771.1"/>
    </source>
</evidence>
<dbReference type="RefSeq" id="WP_194447440.1">
    <property type="nucleotide sequence ID" value="NZ_CP063849.1"/>
</dbReference>
<protein>
    <recommendedName>
        <fullName evidence="3">DUF3592 domain-containing protein</fullName>
    </recommendedName>
</protein>
<sequence length="124" mass="14090">MIGLIATAVLVALAVYVIFQRRLTPVEKERRRRVFVNRSRRTIEGVITEAGEDLIYYQYELRGVMYSASQDVSAIHPLLPLFPDRLIGPVSVKYDPRNPANSIVICEDWSGLTVKRESQDAIVE</sequence>
<keyword evidence="2" id="KW-1185">Reference proteome</keyword>